<dbReference type="GO" id="GO:0005975">
    <property type="term" value="P:carbohydrate metabolic process"/>
    <property type="evidence" value="ECO:0007669"/>
    <property type="project" value="InterPro"/>
</dbReference>
<dbReference type="InterPro" id="IPR038901">
    <property type="entry name" value="HEXDC-like"/>
</dbReference>
<dbReference type="RefSeq" id="WP_079717563.1">
    <property type="nucleotide sequence ID" value="NZ_FUYS01000007.1"/>
</dbReference>
<feature type="chain" id="PRO_5013227901" evidence="3">
    <location>
        <begin position="25"/>
        <end position="520"/>
    </location>
</feature>
<dbReference type="STRING" id="623280.SAMN05660226_02897"/>
<dbReference type="EMBL" id="FUYS01000007">
    <property type="protein sequence ID" value="SKB73864.1"/>
    <property type="molecule type" value="Genomic_DNA"/>
</dbReference>
<dbReference type="GO" id="GO:0004563">
    <property type="term" value="F:beta-N-acetylhexosaminidase activity"/>
    <property type="evidence" value="ECO:0007669"/>
    <property type="project" value="UniProtKB-ARBA"/>
</dbReference>
<gene>
    <name evidence="5" type="ORF">SAMN05660226_02897</name>
</gene>
<dbReference type="InterPro" id="IPR017853">
    <property type="entry name" value="GH"/>
</dbReference>
<dbReference type="SUPFAM" id="SSF51445">
    <property type="entry name" value="(Trans)glycosidases"/>
    <property type="match status" value="1"/>
</dbReference>
<accession>A0A1T5DQ97</accession>
<dbReference type="OrthoDB" id="9763537at2"/>
<protein>
    <submittedName>
        <fullName evidence="5">Glycosyl hydrolase family 20, catalytic domain</fullName>
    </submittedName>
</protein>
<reference evidence="5 6" key="1">
    <citation type="submission" date="2017-02" db="EMBL/GenBank/DDBJ databases">
        <authorList>
            <person name="Peterson S.W."/>
        </authorList>
    </citation>
    <scope>NUCLEOTIDE SEQUENCE [LARGE SCALE GENOMIC DNA]</scope>
    <source>
        <strain evidence="5 6">DSM 22899</strain>
    </source>
</reference>
<dbReference type="InterPro" id="IPR015883">
    <property type="entry name" value="Glyco_hydro_20_cat"/>
</dbReference>
<organism evidence="5 6">
    <name type="scientific">Parapedobacter luteus</name>
    <dbReference type="NCBI Taxonomy" id="623280"/>
    <lineage>
        <taxon>Bacteria</taxon>
        <taxon>Pseudomonadati</taxon>
        <taxon>Bacteroidota</taxon>
        <taxon>Sphingobacteriia</taxon>
        <taxon>Sphingobacteriales</taxon>
        <taxon>Sphingobacteriaceae</taxon>
        <taxon>Parapedobacter</taxon>
    </lineage>
</organism>
<dbReference type="Pfam" id="PF00728">
    <property type="entry name" value="Glyco_hydro_20"/>
    <property type="match status" value="1"/>
</dbReference>
<evidence type="ECO:0000256" key="3">
    <source>
        <dbReference type="SAM" id="SignalP"/>
    </source>
</evidence>
<evidence type="ECO:0000259" key="4">
    <source>
        <dbReference type="Pfam" id="PF00728"/>
    </source>
</evidence>
<evidence type="ECO:0000313" key="6">
    <source>
        <dbReference type="Proteomes" id="UP000190541"/>
    </source>
</evidence>
<dbReference type="PANTHER" id="PTHR21040:SF8">
    <property type="entry name" value="BCDNA.GH04120"/>
    <property type="match status" value="1"/>
</dbReference>
<evidence type="ECO:0000256" key="1">
    <source>
        <dbReference type="ARBA" id="ARBA00006285"/>
    </source>
</evidence>
<evidence type="ECO:0000313" key="5">
    <source>
        <dbReference type="EMBL" id="SKB73864.1"/>
    </source>
</evidence>
<feature type="domain" description="Glycoside hydrolase family 20 catalytic" evidence="4">
    <location>
        <begin position="85"/>
        <end position="263"/>
    </location>
</feature>
<keyword evidence="2 5" id="KW-0378">Hydrolase</keyword>
<keyword evidence="3" id="KW-0732">Signal</keyword>
<dbReference type="Gene3D" id="3.20.20.80">
    <property type="entry name" value="Glycosidases"/>
    <property type="match status" value="1"/>
</dbReference>
<sequence>MCNFHLIKFLLVFLVLTGASSSQATPKEVSDDFEIKGFHLDLRIQVMTPQALKSFAKELADFGINTLVMEWEGTYPFKKHAIIANQYAYSREEVNDFIAYCDSLGISVIPLQQTLGHVEYILRHPRYSLLKEDRKDISQLCPMETDASKALFKELFADLADTHHSDYIHIGGDETYLLGHCEKCARKVAEAGKSKLFVDHMKMIAQLVVDLGKTPIMWADIILKYPEAVAELPDEVIFVDWNYGWKTNHFGDVAALQQQGFTFWGAPSIRCHPDNWYVTDWMTHFNNQRDFIPYSREAGYRGMVMTSWSTTGVYGFIWDVGYDVIDMIQVRNTYPLAGFRILIASYAQALASSEPLDAQAFVYTYGKDRFGLTATEADALWSFFAAPPVLITDGKPADGSTIEMLIQNYTKVQQGVNTCSPKRNQREFEHFKLMVDLRMHYLAYKAIEAKYNAADFDPAQTPELLTAIHAILADADVLNQRFEGLMSGFLYPAEIAEQNRWRVEQVHVLYHRLAKLKDAE</sequence>
<comment type="similarity">
    <text evidence="1">Belongs to the glycosyl hydrolase 20 family.</text>
</comment>
<dbReference type="PANTHER" id="PTHR21040">
    <property type="entry name" value="BCDNA.GH04120"/>
    <property type="match status" value="1"/>
</dbReference>
<dbReference type="AlphaFoldDB" id="A0A1T5DQ97"/>
<dbReference type="Proteomes" id="UP000190541">
    <property type="component" value="Unassembled WGS sequence"/>
</dbReference>
<proteinExistence type="inferred from homology"/>
<feature type="signal peptide" evidence="3">
    <location>
        <begin position="1"/>
        <end position="24"/>
    </location>
</feature>
<name>A0A1T5DQ97_9SPHI</name>
<keyword evidence="6" id="KW-1185">Reference proteome</keyword>
<evidence type="ECO:0000256" key="2">
    <source>
        <dbReference type="ARBA" id="ARBA00022801"/>
    </source>
</evidence>